<evidence type="ECO:0000256" key="2">
    <source>
        <dbReference type="ARBA" id="ARBA00011955"/>
    </source>
</evidence>
<feature type="binding site" evidence="19">
    <location>
        <begin position="109"/>
        <end position="111"/>
    </location>
    <ligand>
        <name>FAD</name>
        <dbReference type="ChEBI" id="CHEBI:57692"/>
    </ligand>
</feature>
<reference evidence="21 22" key="1">
    <citation type="journal article" date="2020" name="Arch. Microbiol.">
        <title>The genome sequence of the giant phototrophic gammaproteobacterium Thiospirillum jenense gives insight into its physiological properties and phylogenetic relationships.</title>
        <authorList>
            <person name="Imhoff J.F."/>
            <person name="Meyer T.E."/>
            <person name="Kyndt J.A."/>
        </authorList>
    </citation>
    <scope>NUCLEOTIDE SEQUENCE [LARGE SCALE GENOMIC DNA]</scope>
    <source>
        <strain evidence="21 22">DSM 216</strain>
    </source>
</reference>
<dbReference type="SUPFAM" id="SSF143631">
    <property type="entry name" value="ApbE-like"/>
    <property type="match status" value="1"/>
</dbReference>
<keyword evidence="13" id="KW-0564">Palmitate</keyword>
<comment type="subcellular location">
    <subcellularLocation>
        <location evidence="17">Cell inner membrane</location>
        <topology evidence="17">Lipid-anchor</topology>
        <orientation evidence="17">Periplasmic side</orientation>
    </subcellularLocation>
</comment>
<dbReference type="FunFam" id="3.10.520.10:FF:000001">
    <property type="entry name" value="FAD:protein FMN transferase"/>
    <property type="match status" value="1"/>
</dbReference>
<evidence type="ECO:0000256" key="12">
    <source>
        <dbReference type="ARBA" id="ARBA00023136"/>
    </source>
</evidence>
<evidence type="ECO:0000256" key="6">
    <source>
        <dbReference type="ARBA" id="ARBA00022630"/>
    </source>
</evidence>
<evidence type="ECO:0000256" key="7">
    <source>
        <dbReference type="ARBA" id="ARBA00022679"/>
    </source>
</evidence>
<feature type="binding site" evidence="19">
    <location>
        <position position="260"/>
    </location>
    <ligand>
        <name>FAD</name>
        <dbReference type="ChEBI" id="CHEBI:57692"/>
    </ligand>
</feature>
<feature type="binding site" evidence="20">
    <location>
        <position position="286"/>
    </location>
    <ligand>
        <name>Mg(2+)</name>
        <dbReference type="ChEBI" id="CHEBI:18420"/>
    </ligand>
</feature>
<keyword evidence="11 18" id="KW-0460">Magnesium</keyword>
<keyword evidence="14" id="KW-0449">Lipoprotein</keyword>
<dbReference type="Gene3D" id="3.10.520.10">
    <property type="entry name" value="ApbE-like domains"/>
    <property type="match status" value="1"/>
</dbReference>
<keyword evidence="7 18" id="KW-0808">Transferase</keyword>
<keyword evidence="5" id="KW-0997">Cell inner membrane</keyword>
<dbReference type="Proteomes" id="UP000548632">
    <property type="component" value="Unassembled WGS sequence"/>
</dbReference>
<evidence type="ECO:0000256" key="10">
    <source>
        <dbReference type="ARBA" id="ARBA00022827"/>
    </source>
</evidence>
<evidence type="ECO:0000313" key="22">
    <source>
        <dbReference type="Proteomes" id="UP000548632"/>
    </source>
</evidence>
<evidence type="ECO:0000256" key="17">
    <source>
        <dbReference type="ARBA" id="ARBA00060485"/>
    </source>
</evidence>
<evidence type="ECO:0000256" key="3">
    <source>
        <dbReference type="ARBA" id="ARBA00016337"/>
    </source>
</evidence>
<keyword evidence="6 18" id="KW-0285">Flavoprotein</keyword>
<keyword evidence="22" id="KW-1185">Reference proteome</keyword>
<dbReference type="PIRSF" id="PIRSF006268">
    <property type="entry name" value="ApbE"/>
    <property type="match status" value="1"/>
</dbReference>
<evidence type="ECO:0000313" key="21">
    <source>
        <dbReference type="EMBL" id="MBB1126016.1"/>
    </source>
</evidence>
<dbReference type="PANTHER" id="PTHR30040:SF2">
    <property type="entry name" value="FAD:PROTEIN FMN TRANSFERASE"/>
    <property type="match status" value="1"/>
</dbReference>
<dbReference type="EMBL" id="JABVCQ010000012">
    <property type="protein sequence ID" value="MBB1126016.1"/>
    <property type="molecule type" value="Genomic_DNA"/>
</dbReference>
<keyword evidence="9" id="KW-0732">Signal</keyword>
<feature type="binding site" evidence="20">
    <location>
        <position position="172"/>
    </location>
    <ligand>
        <name>Mg(2+)</name>
        <dbReference type="ChEBI" id="CHEBI:18420"/>
    </ligand>
</feature>
<comment type="cofactor">
    <cofactor evidence="20">
        <name>Mg(2+)</name>
        <dbReference type="ChEBI" id="CHEBI:18420"/>
    </cofactor>
    <cofactor evidence="20">
        <name>Mn(2+)</name>
        <dbReference type="ChEBI" id="CHEBI:29035"/>
    </cofactor>
    <text evidence="20">Magnesium. Can also use manganese.</text>
</comment>
<feature type="binding site" evidence="19">
    <location>
        <position position="30"/>
    </location>
    <ligand>
        <name>FAD</name>
        <dbReference type="ChEBI" id="CHEBI:57692"/>
    </ligand>
</feature>
<sequence>MSLCLGIMGVKLTGCQSPALPQLDFTGPTMGTYYAVTLIDPPESLDATVIQTAITTILQTVINEISTYEPNSELSRLNHNPSTDWLPISLQLYTILAEGQRLAAITDGAFDITIGPLVNLWGFGPDKQTRQIPNAEQIAFAKARVGWKKLTLQQSPPMVRKARPDVFIDLSALGEGVGADRLAEWFNQHGIQHYLIAVAGALRVRGHNAHGQPWRIAIEAPIANQRDVHRMIPMTNCAVATSGDYRNFFEQAGQHYSHEINPVTGQPVNRRLGSVTVIGDVGMTVDGWATALMVLGEQRGLAIAEAQKIAAYFIIRDEQNQLRGRATTAFNQRIAQ</sequence>
<evidence type="ECO:0000256" key="5">
    <source>
        <dbReference type="ARBA" id="ARBA00022519"/>
    </source>
</evidence>
<name>A0A839HF51_9GAMM</name>
<dbReference type="EC" id="2.7.1.180" evidence="2 18"/>
<evidence type="ECO:0000256" key="9">
    <source>
        <dbReference type="ARBA" id="ARBA00022729"/>
    </source>
</evidence>
<keyword evidence="4" id="KW-1003">Cell membrane</keyword>
<feature type="binding site" evidence="19">
    <location>
        <position position="169"/>
    </location>
    <ligand>
        <name>FAD</name>
        <dbReference type="ChEBI" id="CHEBI:57692"/>
    </ligand>
</feature>
<protein>
    <recommendedName>
        <fullName evidence="3 18">FAD:protein FMN transferase</fullName>
        <ecNumber evidence="2 18">2.7.1.180</ecNumber>
    </recommendedName>
    <alternativeName>
        <fullName evidence="15 18">Flavin transferase</fullName>
    </alternativeName>
</protein>
<keyword evidence="8 18" id="KW-0479">Metal-binding</keyword>
<comment type="caution">
    <text evidence="21">The sequence shown here is derived from an EMBL/GenBank/DDBJ whole genome shotgun (WGS) entry which is preliminary data.</text>
</comment>
<dbReference type="AlphaFoldDB" id="A0A839HF51"/>
<evidence type="ECO:0000256" key="20">
    <source>
        <dbReference type="PIRSR" id="PIRSR006268-2"/>
    </source>
</evidence>
<evidence type="ECO:0000256" key="13">
    <source>
        <dbReference type="ARBA" id="ARBA00023139"/>
    </source>
</evidence>
<feature type="binding site" evidence="19">
    <location>
        <position position="175"/>
    </location>
    <ligand>
        <name>FAD</name>
        <dbReference type="ChEBI" id="CHEBI:57692"/>
    </ligand>
</feature>
<comment type="catalytic activity">
    <reaction evidence="16 18">
        <text>L-threonyl-[protein] + FAD = FMN-L-threonyl-[protein] + AMP + H(+)</text>
        <dbReference type="Rhea" id="RHEA:36847"/>
        <dbReference type="Rhea" id="RHEA-COMP:11060"/>
        <dbReference type="Rhea" id="RHEA-COMP:11061"/>
        <dbReference type="ChEBI" id="CHEBI:15378"/>
        <dbReference type="ChEBI" id="CHEBI:30013"/>
        <dbReference type="ChEBI" id="CHEBI:57692"/>
        <dbReference type="ChEBI" id="CHEBI:74257"/>
        <dbReference type="ChEBI" id="CHEBI:456215"/>
        <dbReference type="EC" id="2.7.1.180"/>
    </reaction>
</comment>
<evidence type="ECO:0000256" key="11">
    <source>
        <dbReference type="ARBA" id="ARBA00022842"/>
    </source>
</evidence>
<dbReference type="PANTHER" id="PTHR30040">
    <property type="entry name" value="THIAMINE BIOSYNTHESIS LIPOPROTEIN APBE"/>
    <property type="match status" value="1"/>
</dbReference>
<keyword evidence="12" id="KW-0472">Membrane</keyword>
<evidence type="ECO:0000256" key="4">
    <source>
        <dbReference type="ARBA" id="ARBA00022475"/>
    </source>
</evidence>
<dbReference type="InterPro" id="IPR003374">
    <property type="entry name" value="ApbE-like_sf"/>
</dbReference>
<evidence type="ECO:0000256" key="16">
    <source>
        <dbReference type="ARBA" id="ARBA00048540"/>
    </source>
</evidence>
<accession>A0A839HF51</accession>
<evidence type="ECO:0000256" key="8">
    <source>
        <dbReference type="ARBA" id="ARBA00022723"/>
    </source>
</evidence>
<evidence type="ECO:0000256" key="1">
    <source>
        <dbReference type="ARBA" id="ARBA00008282"/>
    </source>
</evidence>
<dbReference type="Pfam" id="PF02424">
    <property type="entry name" value="ApbE"/>
    <property type="match status" value="1"/>
</dbReference>
<evidence type="ECO:0000256" key="19">
    <source>
        <dbReference type="PIRSR" id="PIRSR006268-1"/>
    </source>
</evidence>
<comment type="similarity">
    <text evidence="1 18">Belongs to the ApbE family.</text>
</comment>
<organism evidence="21 22">
    <name type="scientific">Thiospirillum jenense</name>
    <dbReference type="NCBI Taxonomy" id="1653858"/>
    <lineage>
        <taxon>Bacteria</taxon>
        <taxon>Pseudomonadati</taxon>
        <taxon>Pseudomonadota</taxon>
        <taxon>Gammaproteobacteria</taxon>
        <taxon>Chromatiales</taxon>
        <taxon>Chromatiaceae</taxon>
        <taxon>Thiospirillum</taxon>
    </lineage>
</organism>
<evidence type="ECO:0000256" key="14">
    <source>
        <dbReference type="ARBA" id="ARBA00023288"/>
    </source>
</evidence>
<dbReference type="GO" id="GO:0005886">
    <property type="term" value="C:plasma membrane"/>
    <property type="evidence" value="ECO:0007669"/>
    <property type="project" value="UniProtKB-SubCell"/>
</dbReference>
<gene>
    <name evidence="21" type="ORF">HUK38_07200</name>
</gene>
<dbReference type="GO" id="GO:0016740">
    <property type="term" value="F:transferase activity"/>
    <property type="evidence" value="ECO:0007669"/>
    <property type="project" value="UniProtKB-UniRule"/>
</dbReference>
<keyword evidence="10 18" id="KW-0274">FAD</keyword>
<proteinExistence type="inferred from homology"/>
<feature type="binding site" evidence="20">
    <location>
        <position position="290"/>
    </location>
    <ligand>
        <name>Mg(2+)</name>
        <dbReference type="ChEBI" id="CHEBI:18420"/>
    </ligand>
</feature>
<dbReference type="GO" id="GO:0046872">
    <property type="term" value="F:metal ion binding"/>
    <property type="evidence" value="ECO:0007669"/>
    <property type="project" value="UniProtKB-UniRule"/>
</dbReference>
<evidence type="ECO:0000256" key="18">
    <source>
        <dbReference type="PIRNR" id="PIRNR006268"/>
    </source>
</evidence>
<dbReference type="InterPro" id="IPR024932">
    <property type="entry name" value="ApbE"/>
</dbReference>
<evidence type="ECO:0000256" key="15">
    <source>
        <dbReference type="ARBA" id="ARBA00031306"/>
    </source>
</evidence>
<feature type="binding site" evidence="19">
    <location>
        <position position="68"/>
    </location>
    <ligand>
        <name>FAD</name>
        <dbReference type="ChEBI" id="CHEBI:57692"/>
    </ligand>
</feature>